<dbReference type="Gene3D" id="3.20.20.80">
    <property type="entry name" value="Glycosidases"/>
    <property type="match status" value="1"/>
</dbReference>
<dbReference type="PROSITE" id="PS00482">
    <property type="entry name" value="DIHYDROOROTASE_1"/>
    <property type="match status" value="1"/>
</dbReference>
<evidence type="ECO:0000313" key="4">
    <source>
        <dbReference type="EMBL" id="KAF6152129.1"/>
    </source>
</evidence>
<feature type="region of interest" description="Disordered" evidence="3">
    <location>
        <begin position="184"/>
        <end position="238"/>
    </location>
</feature>
<protein>
    <recommendedName>
        <fullName evidence="6">Dihydroorotase</fullName>
    </recommendedName>
</protein>
<dbReference type="GO" id="GO:0016812">
    <property type="term" value="F:hydrolase activity, acting on carbon-nitrogen (but not peptide) bonds, in cyclic amides"/>
    <property type="evidence" value="ECO:0007669"/>
    <property type="project" value="InterPro"/>
</dbReference>
<proteinExistence type="predicted"/>
<comment type="caution">
    <text evidence="4">The sequence shown here is derived from an EMBL/GenBank/DDBJ whole genome shotgun (WGS) entry which is preliminary data.</text>
</comment>
<dbReference type="InterPro" id="IPR013780">
    <property type="entry name" value="Glyco_hydro_b"/>
</dbReference>
<keyword evidence="5" id="KW-1185">Reference proteome</keyword>
<dbReference type="InterPro" id="IPR017853">
    <property type="entry name" value="GH"/>
</dbReference>
<sequence>MERWGFFWYIKELADSDPKYAKWFSHDSMVRTWLINFMQSMISFGYLLTNNAHLIWESLRYLDFGGCIARLQSSWEKLSHYDYFIEWFASAPSKKVPTPPTTVKIYAKIVEKTRVFQFLAGLNPDFDYARVHLLNRTHFPTFEEAHAYCLSGQNCRSPMPPISRILSETSAMAVRYAYPVYTRRHPRRQPPTPDWQTSSVAPDLPPVTDSPLSGIESSPTSSIPVVTTDDDSHVSHNDDDRPISIRWAEWNGMYRDDIRRFIKGDTGMKGKFATRVAGSADMYKVNNRKPYHSVNFVIAHDGFTLHDLVSYNFKHNDANGEGGNDGNNDNLSWNCGFEGETADGNINALRSRQMKNFHLALMVSQGTPMMLMGDEYGHTRYGNNNSYGHDTSLNNFQWGQLDAKNVSQYRFFAEMIKFRKTCPLFGRESFLDKVILVLDTTLEQFLRAGKLIGIYNFTQSDVTWHEDNWENFESKFLAFTLHDHNLQEDVYLAFNTHDYFVKATIPSPPAKRRWFRVASSSCVRVICVKMEEISLVRPDDWHLHLRDGDVLEAVVSHSAGHFGRAIVMPNLKPPVATTAAAVAYQNFIFKALPRDTDLTPLMTLYLTDNTQPDKIKLPKRSGVIYAVKLYPAGATTNSQDGVTYLLGKCLPVLEEMVEQNMPLLVYFLMNYATN</sequence>
<evidence type="ECO:0000256" key="1">
    <source>
        <dbReference type="ARBA" id="ARBA00022723"/>
    </source>
</evidence>
<dbReference type="Gene3D" id="3.20.20.140">
    <property type="entry name" value="Metal-dependent hydrolases"/>
    <property type="match status" value="1"/>
</dbReference>
<accession>A0A7J7MB93</accession>
<dbReference type="OrthoDB" id="204980at2759"/>
<dbReference type="SUPFAM" id="SSF51011">
    <property type="entry name" value="Glycosyl hydrolase domain"/>
    <property type="match status" value="1"/>
</dbReference>
<reference evidence="4 5" key="1">
    <citation type="journal article" date="2020" name="IScience">
        <title>Genome Sequencing of the Endangered Kingdonia uniflora (Circaeasteraceae, Ranunculales) Reveals Potential Mechanisms of Evolutionary Specialization.</title>
        <authorList>
            <person name="Sun Y."/>
            <person name="Deng T."/>
            <person name="Zhang A."/>
            <person name="Moore M.J."/>
            <person name="Landis J.B."/>
            <person name="Lin N."/>
            <person name="Zhang H."/>
            <person name="Zhang X."/>
            <person name="Huang J."/>
            <person name="Zhang X."/>
            <person name="Sun H."/>
            <person name="Wang H."/>
        </authorList>
    </citation>
    <scope>NUCLEOTIDE SEQUENCE [LARGE SCALE GENOMIC DNA]</scope>
    <source>
        <strain evidence="4">TB1705</strain>
        <tissue evidence="4">Leaf</tissue>
    </source>
</reference>
<dbReference type="InterPro" id="IPR032466">
    <property type="entry name" value="Metal_Hydrolase"/>
</dbReference>
<evidence type="ECO:0008006" key="6">
    <source>
        <dbReference type="Google" id="ProtNLM"/>
    </source>
</evidence>
<dbReference type="Gene3D" id="2.60.40.1180">
    <property type="entry name" value="Golgi alpha-mannosidase II"/>
    <property type="match status" value="1"/>
</dbReference>
<keyword evidence="2" id="KW-0378">Hydrolase</keyword>
<dbReference type="EMBL" id="JACGCM010001655">
    <property type="protein sequence ID" value="KAF6152129.1"/>
    <property type="molecule type" value="Genomic_DNA"/>
</dbReference>
<feature type="compositionally biased region" description="Low complexity" evidence="3">
    <location>
        <begin position="217"/>
        <end position="227"/>
    </location>
</feature>
<evidence type="ECO:0000313" key="5">
    <source>
        <dbReference type="Proteomes" id="UP000541444"/>
    </source>
</evidence>
<dbReference type="SUPFAM" id="SSF51556">
    <property type="entry name" value="Metallo-dependent hydrolases"/>
    <property type="match status" value="1"/>
</dbReference>
<organism evidence="4 5">
    <name type="scientific">Kingdonia uniflora</name>
    <dbReference type="NCBI Taxonomy" id="39325"/>
    <lineage>
        <taxon>Eukaryota</taxon>
        <taxon>Viridiplantae</taxon>
        <taxon>Streptophyta</taxon>
        <taxon>Embryophyta</taxon>
        <taxon>Tracheophyta</taxon>
        <taxon>Spermatophyta</taxon>
        <taxon>Magnoliopsida</taxon>
        <taxon>Ranunculales</taxon>
        <taxon>Circaeasteraceae</taxon>
        <taxon>Kingdonia</taxon>
    </lineage>
</organism>
<name>A0A7J7MB93_9MAGN</name>
<gene>
    <name evidence="4" type="ORF">GIB67_031451</name>
</gene>
<evidence type="ECO:0000256" key="2">
    <source>
        <dbReference type="ARBA" id="ARBA00022801"/>
    </source>
</evidence>
<evidence type="ECO:0000256" key="3">
    <source>
        <dbReference type="SAM" id="MobiDB-lite"/>
    </source>
</evidence>
<dbReference type="Proteomes" id="UP000541444">
    <property type="component" value="Unassembled WGS sequence"/>
</dbReference>
<dbReference type="GO" id="GO:0046872">
    <property type="term" value="F:metal ion binding"/>
    <property type="evidence" value="ECO:0007669"/>
    <property type="project" value="UniProtKB-KW"/>
</dbReference>
<dbReference type="AlphaFoldDB" id="A0A7J7MB93"/>
<dbReference type="SUPFAM" id="SSF51445">
    <property type="entry name" value="(Trans)glycosidases"/>
    <property type="match status" value="1"/>
</dbReference>
<keyword evidence="1" id="KW-0479">Metal-binding</keyword>
<dbReference type="InterPro" id="IPR002195">
    <property type="entry name" value="Dihydroorotase_CS"/>
</dbReference>
<dbReference type="PANTHER" id="PTHR43002">
    <property type="entry name" value="GLYCOGEN DEBRANCHING ENZYME"/>
    <property type="match status" value="1"/>
</dbReference>